<dbReference type="PROSITE" id="PS50893">
    <property type="entry name" value="ABC_TRANSPORTER_2"/>
    <property type="match status" value="1"/>
</dbReference>
<name>A0ABT9SAP6_9BURK</name>
<evidence type="ECO:0000259" key="10">
    <source>
        <dbReference type="PROSITE" id="PS50893"/>
    </source>
</evidence>
<comment type="subcellular location">
    <subcellularLocation>
        <location evidence="1">Cell inner membrane</location>
        <topology evidence="1">Peripheral membrane protein</topology>
    </subcellularLocation>
</comment>
<dbReference type="InterPro" id="IPR017871">
    <property type="entry name" value="ABC_transporter-like_CS"/>
</dbReference>
<accession>A0ABT9SAP6</accession>
<dbReference type="SUPFAM" id="SSF52540">
    <property type="entry name" value="P-loop containing nucleoside triphosphate hydrolases"/>
    <property type="match status" value="1"/>
</dbReference>
<protein>
    <submittedName>
        <fullName evidence="11">Peptide/nickel transport system ATP-binding protein</fullName>
    </submittedName>
</protein>
<keyword evidence="8" id="KW-1278">Translocase</keyword>
<evidence type="ECO:0000256" key="5">
    <source>
        <dbReference type="ARBA" id="ARBA00022519"/>
    </source>
</evidence>
<evidence type="ECO:0000256" key="7">
    <source>
        <dbReference type="ARBA" id="ARBA00022840"/>
    </source>
</evidence>
<keyword evidence="4" id="KW-1003">Cell membrane</keyword>
<keyword evidence="9" id="KW-0472">Membrane</keyword>
<keyword evidence="5" id="KW-0997">Cell inner membrane</keyword>
<evidence type="ECO:0000256" key="4">
    <source>
        <dbReference type="ARBA" id="ARBA00022475"/>
    </source>
</evidence>
<evidence type="ECO:0000313" key="12">
    <source>
        <dbReference type="Proteomes" id="UP001226867"/>
    </source>
</evidence>
<evidence type="ECO:0000256" key="6">
    <source>
        <dbReference type="ARBA" id="ARBA00022741"/>
    </source>
</evidence>
<dbReference type="PANTHER" id="PTHR43297">
    <property type="entry name" value="OLIGOPEPTIDE TRANSPORT ATP-BINDING PROTEIN APPD"/>
    <property type="match status" value="1"/>
</dbReference>
<keyword evidence="7 11" id="KW-0067">ATP-binding</keyword>
<evidence type="ECO:0000256" key="8">
    <source>
        <dbReference type="ARBA" id="ARBA00022967"/>
    </source>
</evidence>
<dbReference type="GO" id="GO:0005524">
    <property type="term" value="F:ATP binding"/>
    <property type="evidence" value="ECO:0007669"/>
    <property type="project" value="UniProtKB-KW"/>
</dbReference>
<dbReference type="RefSeq" id="WP_307691212.1">
    <property type="nucleotide sequence ID" value="NZ_JAUSRO010000012.1"/>
</dbReference>
<dbReference type="InterPro" id="IPR003439">
    <property type="entry name" value="ABC_transporter-like_ATP-bd"/>
</dbReference>
<feature type="domain" description="ABC transporter" evidence="10">
    <location>
        <begin position="5"/>
        <end position="261"/>
    </location>
</feature>
<dbReference type="PANTHER" id="PTHR43297:SF14">
    <property type="entry name" value="ATPASE AAA-TYPE CORE DOMAIN-CONTAINING PROTEIN"/>
    <property type="match status" value="1"/>
</dbReference>
<dbReference type="PROSITE" id="PS00211">
    <property type="entry name" value="ABC_TRANSPORTER_1"/>
    <property type="match status" value="1"/>
</dbReference>
<comment type="caution">
    <text evidence="11">The sequence shown here is derived from an EMBL/GenBank/DDBJ whole genome shotgun (WGS) entry which is preliminary data.</text>
</comment>
<dbReference type="EMBL" id="JAUSRO010000012">
    <property type="protein sequence ID" value="MDP9901440.1"/>
    <property type="molecule type" value="Genomic_DNA"/>
</dbReference>
<proteinExistence type="inferred from homology"/>
<organism evidence="11 12">
    <name type="scientific">Variovorax ginsengisoli</name>
    <dbReference type="NCBI Taxonomy" id="363844"/>
    <lineage>
        <taxon>Bacteria</taxon>
        <taxon>Pseudomonadati</taxon>
        <taxon>Pseudomonadota</taxon>
        <taxon>Betaproteobacteria</taxon>
        <taxon>Burkholderiales</taxon>
        <taxon>Comamonadaceae</taxon>
        <taxon>Variovorax</taxon>
    </lineage>
</organism>
<dbReference type="Proteomes" id="UP001226867">
    <property type="component" value="Unassembled WGS sequence"/>
</dbReference>
<dbReference type="Pfam" id="PF00005">
    <property type="entry name" value="ABC_tran"/>
    <property type="match status" value="1"/>
</dbReference>
<keyword evidence="6" id="KW-0547">Nucleotide-binding</keyword>
<dbReference type="Gene3D" id="3.40.50.300">
    <property type="entry name" value="P-loop containing nucleotide triphosphate hydrolases"/>
    <property type="match status" value="1"/>
</dbReference>
<keyword evidence="3" id="KW-0813">Transport</keyword>
<dbReference type="CDD" id="cd03257">
    <property type="entry name" value="ABC_NikE_OppD_transporters"/>
    <property type="match status" value="1"/>
</dbReference>
<dbReference type="SMART" id="SM00382">
    <property type="entry name" value="AAA"/>
    <property type="match status" value="1"/>
</dbReference>
<evidence type="ECO:0000256" key="9">
    <source>
        <dbReference type="ARBA" id="ARBA00023136"/>
    </source>
</evidence>
<evidence type="ECO:0000256" key="1">
    <source>
        <dbReference type="ARBA" id="ARBA00004417"/>
    </source>
</evidence>
<reference evidence="11 12" key="1">
    <citation type="submission" date="2023-07" db="EMBL/GenBank/DDBJ databases">
        <title>Sorghum-associated microbial communities from plants grown in Nebraska, USA.</title>
        <authorList>
            <person name="Schachtman D."/>
        </authorList>
    </citation>
    <scope>NUCLEOTIDE SEQUENCE [LARGE SCALE GENOMIC DNA]</scope>
    <source>
        <strain evidence="11 12">DS1607</strain>
    </source>
</reference>
<evidence type="ECO:0000313" key="11">
    <source>
        <dbReference type="EMBL" id="MDP9901440.1"/>
    </source>
</evidence>
<dbReference type="InterPro" id="IPR050388">
    <property type="entry name" value="ABC_Ni/Peptide_Import"/>
</dbReference>
<dbReference type="InterPro" id="IPR027417">
    <property type="entry name" value="P-loop_NTPase"/>
</dbReference>
<comment type="similarity">
    <text evidence="2">Belongs to the ABC transporter superfamily.</text>
</comment>
<evidence type="ECO:0000256" key="3">
    <source>
        <dbReference type="ARBA" id="ARBA00022448"/>
    </source>
</evidence>
<keyword evidence="12" id="KW-1185">Reference proteome</keyword>
<gene>
    <name evidence="11" type="ORF">J2W36_003707</name>
</gene>
<dbReference type="InterPro" id="IPR013563">
    <property type="entry name" value="Oligopep_ABC_C"/>
</dbReference>
<dbReference type="InterPro" id="IPR003593">
    <property type="entry name" value="AAA+_ATPase"/>
</dbReference>
<sequence length="301" mass="32883">MIACIDIQGLHLGLRATRRRPARLLLRGIDLCIAPGEVHALVGESGAGKSMVGRTVLGIAPAGTEVLAGSVHFQGEDWLAKTEAQRRVRLGRDIALIPQDPLTALNPGHTIGAQVGDVLRLHLGHDAAQARARTLELLDAVQIRSPALVVRQYPHELSGGMRQRVLIAMAFACKPKLIIADEPTTALDVTVQREVLRLLRDLLRDLQRDEGAAVLFITHNLGLVARLCNAVSVIHSGRIVEQGDVRGIIERPRTAYTRALFAATPRYDRPANALRPIEDDVTDALWSEARAYDDNWWAAHG</sequence>
<evidence type="ECO:0000256" key="2">
    <source>
        <dbReference type="ARBA" id="ARBA00005417"/>
    </source>
</evidence>
<dbReference type="Pfam" id="PF08352">
    <property type="entry name" value="oligo_HPY"/>
    <property type="match status" value="1"/>
</dbReference>